<sequence length="124" mass="14160">MKHFEETELSEVLCAMICTFARVCGLKYPAWADQCEADRMRYAEAMEVLSDMLATHNAQSAVNEQPGLFDISIWYNDNWRIFPWAEPDYANLQHLPQEFVVQVAEFILAMAGHLGTQLEEGGDE</sequence>
<reference evidence="1" key="1">
    <citation type="journal article" date="2021" name="Proc. Natl. Acad. Sci. U.S.A.">
        <title>A Catalog of Tens of Thousands of Viruses from Human Metagenomes Reveals Hidden Associations with Chronic Diseases.</title>
        <authorList>
            <person name="Tisza M.J."/>
            <person name="Buck C.B."/>
        </authorList>
    </citation>
    <scope>NUCLEOTIDE SEQUENCE</scope>
    <source>
        <strain evidence="1">Ctshb19</strain>
    </source>
</reference>
<protein>
    <submittedName>
        <fullName evidence="1">Uncharacterized protein</fullName>
    </submittedName>
</protein>
<organism evidence="1">
    <name type="scientific">Myoviridae sp. ctshb19</name>
    <dbReference type="NCBI Taxonomy" id="2825194"/>
    <lineage>
        <taxon>Viruses</taxon>
        <taxon>Duplodnaviria</taxon>
        <taxon>Heunggongvirae</taxon>
        <taxon>Uroviricota</taxon>
        <taxon>Caudoviricetes</taxon>
    </lineage>
</organism>
<proteinExistence type="predicted"/>
<accession>A0A8S5UGU9</accession>
<name>A0A8S5UGU9_9CAUD</name>
<evidence type="ECO:0000313" key="1">
    <source>
        <dbReference type="EMBL" id="DAF93709.1"/>
    </source>
</evidence>
<dbReference type="EMBL" id="BK016086">
    <property type="protein sequence ID" value="DAF93709.1"/>
    <property type="molecule type" value="Genomic_DNA"/>
</dbReference>